<sequence length="81" mass="9353">MSTPLSPRTVPEKTVRVGSLKKKLRNSFSRKGRRSSSKVMSLEIEDVRDAGEAKIVDEFRQTLILEELLPTKHDDYHMLLR</sequence>
<evidence type="ECO:0000313" key="2">
    <source>
        <dbReference type="Proteomes" id="UP001341840"/>
    </source>
</evidence>
<dbReference type="Proteomes" id="UP001341840">
    <property type="component" value="Unassembled WGS sequence"/>
</dbReference>
<reference evidence="1 2" key="1">
    <citation type="journal article" date="2023" name="Plants (Basel)">
        <title>Bridging the Gap: Combining Genomics and Transcriptomics Approaches to Understand Stylosanthes scabra, an Orphan Legume from the Brazilian Caatinga.</title>
        <authorList>
            <person name="Ferreira-Neto J.R.C."/>
            <person name="da Silva M.D."/>
            <person name="Binneck E."/>
            <person name="de Melo N.F."/>
            <person name="da Silva R.H."/>
            <person name="de Melo A.L.T.M."/>
            <person name="Pandolfi V."/>
            <person name="Bustamante F.O."/>
            <person name="Brasileiro-Vidal A.C."/>
            <person name="Benko-Iseppon A.M."/>
        </authorList>
    </citation>
    <scope>NUCLEOTIDE SEQUENCE [LARGE SCALE GENOMIC DNA]</scope>
    <source>
        <tissue evidence="1">Leaves</tissue>
    </source>
</reference>
<dbReference type="PANTHER" id="PTHR45657:SF11">
    <property type="entry name" value="CELLULAR RETINALDEHYDE BINDING_ALPHA-TOCOPHEROL TRANSPORT, CRAL_TRIO-RELATED"/>
    <property type="match status" value="1"/>
</dbReference>
<proteinExistence type="predicted"/>
<protein>
    <submittedName>
        <fullName evidence="1">Uncharacterized protein</fullName>
    </submittedName>
</protein>
<keyword evidence="2" id="KW-1185">Reference proteome</keyword>
<dbReference type="EMBL" id="JASCZI010245625">
    <property type="protein sequence ID" value="MED6214694.1"/>
    <property type="molecule type" value="Genomic_DNA"/>
</dbReference>
<dbReference type="InterPro" id="IPR051026">
    <property type="entry name" value="PI/PC_transfer"/>
</dbReference>
<name>A0ABU6YZ96_9FABA</name>
<evidence type="ECO:0000313" key="1">
    <source>
        <dbReference type="EMBL" id="MED6214694.1"/>
    </source>
</evidence>
<feature type="non-terminal residue" evidence="1">
    <location>
        <position position="81"/>
    </location>
</feature>
<comment type="caution">
    <text evidence="1">The sequence shown here is derived from an EMBL/GenBank/DDBJ whole genome shotgun (WGS) entry which is preliminary data.</text>
</comment>
<accession>A0ABU6YZ96</accession>
<gene>
    <name evidence="1" type="ORF">PIB30_105743</name>
</gene>
<organism evidence="1 2">
    <name type="scientific">Stylosanthes scabra</name>
    <dbReference type="NCBI Taxonomy" id="79078"/>
    <lineage>
        <taxon>Eukaryota</taxon>
        <taxon>Viridiplantae</taxon>
        <taxon>Streptophyta</taxon>
        <taxon>Embryophyta</taxon>
        <taxon>Tracheophyta</taxon>
        <taxon>Spermatophyta</taxon>
        <taxon>Magnoliopsida</taxon>
        <taxon>eudicotyledons</taxon>
        <taxon>Gunneridae</taxon>
        <taxon>Pentapetalae</taxon>
        <taxon>rosids</taxon>
        <taxon>fabids</taxon>
        <taxon>Fabales</taxon>
        <taxon>Fabaceae</taxon>
        <taxon>Papilionoideae</taxon>
        <taxon>50 kb inversion clade</taxon>
        <taxon>dalbergioids sensu lato</taxon>
        <taxon>Dalbergieae</taxon>
        <taxon>Pterocarpus clade</taxon>
        <taxon>Stylosanthes</taxon>
    </lineage>
</organism>
<dbReference type="PANTHER" id="PTHR45657">
    <property type="entry name" value="CRAL-TRIO DOMAIN-CONTAINING PROTEIN YKL091C-RELATED"/>
    <property type="match status" value="1"/>
</dbReference>